<dbReference type="HOGENOM" id="CLU_2074725_0_0_1"/>
<accession>L8WGS3</accession>
<dbReference type="Proteomes" id="UP000011668">
    <property type="component" value="Unassembled WGS sequence"/>
</dbReference>
<organism evidence="2 3">
    <name type="scientific">Thanatephorus cucumeris (strain AG1-IA)</name>
    <name type="common">Rice sheath blight fungus</name>
    <name type="synonym">Rhizoctonia solani</name>
    <dbReference type="NCBI Taxonomy" id="983506"/>
    <lineage>
        <taxon>Eukaryota</taxon>
        <taxon>Fungi</taxon>
        <taxon>Dikarya</taxon>
        <taxon>Basidiomycota</taxon>
        <taxon>Agaricomycotina</taxon>
        <taxon>Agaricomycetes</taxon>
        <taxon>Cantharellales</taxon>
        <taxon>Ceratobasidiaceae</taxon>
        <taxon>Rhizoctonia</taxon>
        <taxon>Rhizoctonia solani AG-1</taxon>
    </lineage>
</organism>
<feature type="region of interest" description="Disordered" evidence="1">
    <location>
        <begin position="76"/>
        <end position="105"/>
    </location>
</feature>
<feature type="compositionally biased region" description="Polar residues" evidence="1">
    <location>
        <begin position="12"/>
        <end position="49"/>
    </location>
</feature>
<evidence type="ECO:0000313" key="2">
    <source>
        <dbReference type="EMBL" id="ELU35594.1"/>
    </source>
</evidence>
<gene>
    <name evidence="2" type="ORF">AG1IA_10376</name>
</gene>
<reference evidence="2 3" key="1">
    <citation type="journal article" date="2013" name="Nat. Commun.">
        <title>The evolution and pathogenic mechanisms of the rice sheath blight pathogen.</title>
        <authorList>
            <person name="Zheng A."/>
            <person name="Lin R."/>
            <person name="Xu L."/>
            <person name="Qin P."/>
            <person name="Tang C."/>
            <person name="Ai P."/>
            <person name="Zhang D."/>
            <person name="Liu Y."/>
            <person name="Sun Z."/>
            <person name="Feng H."/>
            <person name="Wang Y."/>
            <person name="Chen Y."/>
            <person name="Liang X."/>
            <person name="Fu R."/>
            <person name="Li Q."/>
            <person name="Zhang J."/>
            <person name="Yu X."/>
            <person name="Xie Z."/>
            <person name="Ding L."/>
            <person name="Guan P."/>
            <person name="Tang J."/>
            <person name="Liang Y."/>
            <person name="Wang S."/>
            <person name="Deng Q."/>
            <person name="Li S."/>
            <person name="Zhu J."/>
            <person name="Wang L."/>
            <person name="Liu H."/>
            <person name="Li P."/>
        </authorList>
    </citation>
    <scope>NUCLEOTIDE SEQUENCE [LARGE SCALE GENOMIC DNA]</scope>
    <source>
        <strain evidence="3">AG-1 IA</strain>
    </source>
</reference>
<proteinExistence type="predicted"/>
<evidence type="ECO:0000256" key="1">
    <source>
        <dbReference type="SAM" id="MobiDB-lite"/>
    </source>
</evidence>
<comment type="caution">
    <text evidence="2">The sequence shown here is derived from an EMBL/GenBank/DDBJ whole genome shotgun (WGS) entry which is preliminary data.</text>
</comment>
<feature type="region of interest" description="Disordered" evidence="1">
    <location>
        <begin position="1"/>
        <end position="50"/>
    </location>
</feature>
<protein>
    <submittedName>
        <fullName evidence="2">Uncharacterized protein</fullName>
    </submittedName>
</protein>
<keyword evidence="3" id="KW-1185">Reference proteome</keyword>
<sequence>MVAVTGAASPLEQATQITHRSAQQTAVHPSLVSQAQCRTASHPQRQIPSSDRLIGRFARDVVETKNHKRYIVSSRTHMHTRDKTLKRTRTSSQHTWHNGHNYRQRPSQATHLFRCVVK</sequence>
<name>L8WGS3_THACA</name>
<evidence type="ECO:0000313" key="3">
    <source>
        <dbReference type="Proteomes" id="UP000011668"/>
    </source>
</evidence>
<dbReference type="AlphaFoldDB" id="L8WGS3"/>
<dbReference type="EMBL" id="AFRT01006023">
    <property type="protein sequence ID" value="ELU35594.1"/>
    <property type="molecule type" value="Genomic_DNA"/>
</dbReference>